<evidence type="ECO:0000256" key="7">
    <source>
        <dbReference type="ARBA" id="ARBA00023136"/>
    </source>
</evidence>
<dbReference type="EMBL" id="JAIPUX010000439">
    <property type="protein sequence ID" value="KAH0630681.1"/>
    <property type="molecule type" value="Genomic_DNA"/>
</dbReference>
<evidence type="ECO:0000256" key="3">
    <source>
        <dbReference type="ARBA" id="ARBA00022692"/>
    </source>
</evidence>
<dbReference type="SUPFAM" id="SSF48726">
    <property type="entry name" value="Immunoglobulin"/>
    <property type="match status" value="1"/>
</dbReference>
<feature type="domain" description="Ig-like" evidence="10">
    <location>
        <begin position="94"/>
        <end position="183"/>
    </location>
</feature>
<dbReference type="InterPro" id="IPR011161">
    <property type="entry name" value="MHC_I-like_Ag-recog"/>
</dbReference>
<proteinExistence type="predicted"/>
<evidence type="ECO:0000313" key="12">
    <source>
        <dbReference type="Proteomes" id="UP000826234"/>
    </source>
</evidence>
<keyword evidence="2" id="KW-0490">MHC I</keyword>
<dbReference type="InterPro" id="IPR013783">
    <property type="entry name" value="Ig-like_fold"/>
</dbReference>
<dbReference type="PANTHER" id="PTHR16675">
    <property type="entry name" value="MHC CLASS I-RELATED"/>
    <property type="match status" value="1"/>
</dbReference>
<keyword evidence="4" id="KW-0732">Signal</keyword>
<dbReference type="InterPro" id="IPR050208">
    <property type="entry name" value="MHC_class-I_related"/>
</dbReference>
<keyword evidence="8" id="KW-1015">Disulfide bond</keyword>
<sequence>MRASWTYGCDLSEEGRKGAYDKLAYDGEEVMSFDLEILQWRAGFDAKSQAIKRMWDADAAYSKYQKAYLEEECIVLLRKYLDYEKETLRRKETPEVKVLVRKMDFESLETLVCRIHGFYPRGINASWRKDGTVWEQGTFWAGVFPNSDGTYHTWLSIMIDSKERDRFRCHIEHDGLLTPLDMAWEAPVGKCPVGEKRLEEGLATVQELMAPPDLN</sequence>
<keyword evidence="3" id="KW-0812">Transmembrane</keyword>
<dbReference type="InterPro" id="IPR011162">
    <property type="entry name" value="MHC_I/II-like_Ag-recog"/>
</dbReference>
<keyword evidence="7" id="KW-0472">Membrane</keyword>
<keyword evidence="6" id="KW-1133">Transmembrane helix</keyword>
<evidence type="ECO:0000256" key="9">
    <source>
        <dbReference type="ARBA" id="ARBA00023180"/>
    </source>
</evidence>
<dbReference type="SUPFAM" id="SSF54452">
    <property type="entry name" value="MHC antigen-recognition domain"/>
    <property type="match status" value="1"/>
</dbReference>
<dbReference type="Pfam" id="PF00129">
    <property type="entry name" value="MHC_I"/>
    <property type="match status" value="1"/>
</dbReference>
<protein>
    <recommendedName>
        <fullName evidence="10">Ig-like domain-containing protein</fullName>
    </recommendedName>
</protein>
<dbReference type="InterPro" id="IPR003597">
    <property type="entry name" value="Ig_C1-set"/>
</dbReference>
<dbReference type="SMART" id="SM00407">
    <property type="entry name" value="IGc1"/>
    <property type="match status" value="1"/>
</dbReference>
<dbReference type="InterPro" id="IPR007110">
    <property type="entry name" value="Ig-like_dom"/>
</dbReference>
<evidence type="ECO:0000256" key="5">
    <source>
        <dbReference type="ARBA" id="ARBA00022859"/>
    </source>
</evidence>
<gene>
    <name evidence="11" type="ORF">JD844_013971</name>
</gene>
<dbReference type="InterPro" id="IPR036179">
    <property type="entry name" value="Ig-like_dom_sf"/>
</dbReference>
<keyword evidence="5" id="KW-0391">Immunity</keyword>
<accession>A0ABQ7TMV6</accession>
<evidence type="ECO:0000256" key="1">
    <source>
        <dbReference type="ARBA" id="ARBA00004479"/>
    </source>
</evidence>
<dbReference type="InterPro" id="IPR037055">
    <property type="entry name" value="MHC_I-like_Ag-recog_sf"/>
</dbReference>
<evidence type="ECO:0000259" key="10">
    <source>
        <dbReference type="PROSITE" id="PS50835"/>
    </source>
</evidence>
<evidence type="ECO:0000256" key="6">
    <source>
        <dbReference type="ARBA" id="ARBA00022989"/>
    </source>
</evidence>
<comment type="caution">
    <text evidence="11">The sequence shown here is derived from an EMBL/GenBank/DDBJ whole genome shotgun (WGS) entry which is preliminary data.</text>
</comment>
<evidence type="ECO:0000256" key="2">
    <source>
        <dbReference type="ARBA" id="ARBA00022451"/>
    </source>
</evidence>
<dbReference type="Proteomes" id="UP000826234">
    <property type="component" value="Unassembled WGS sequence"/>
</dbReference>
<reference evidence="11 12" key="1">
    <citation type="journal article" date="2022" name="Gigascience">
        <title>A chromosome-level genome assembly and annotation of the desert horned lizard, Phrynosoma platyrhinos, provides insight into chromosomal rearrangements among reptiles.</title>
        <authorList>
            <person name="Koochekian N."/>
            <person name="Ascanio A."/>
            <person name="Farleigh K."/>
            <person name="Card D.C."/>
            <person name="Schield D.R."/>
            <person name="Castoe T.A."/>
            <person name="Jezkova T."/>
        </authorList>
    </citation>
    <scope>NUCLEOTIDE SEQUENCE [LARGE SCALE GENOMIC DNA]</scope>
    <source>
        <strain evidence="11">NK-2021</strain>
    </source>
</reference>
<dbReference type="Gene3D" id="3.30.500.10">
    <property type="entry name" value="MHC class I-like antigen recognition-like"/>
    <property type="match status" value="1"/>
</dbReference>
<keyword evidence="9" id="KW-0325">Glycoprotein</keyword>
<evidence type="ECO:0000256" key="4">
    <source>
        <dbReference type="ARBA" id="ARBA00022729"/>
    </source>
</evidence>
<evidence type="ECO:0000313" key="11">
    <source>
        <dbReference type="EMBL" id="KAH0630681.1"/>
    </source>
</evidence>
<dbReference type="PROSITE" id="PS50835">
    <property type="entry name" value="IG_LIKE"/>
    <property type="match status" value="1"/>
</dbReference>
<evidence type="ECO:0000256" key="8">
    <source>
        <dbReference type="ARBA" id="ARBA00023157"/>
    </source>
</evidence>
<organism evidence="11 12">
    <name type="scientific">Phrynosoma platyrhinos</name>
    <name type="common">Desert horned lizard</name>
    <dbReference type="NCBI Taxonomy" id="52577"/>
    <lineage>
        <taxon>Eukaryota</taxon>
        <taxon>Metazoa</taxon>
        <taxon>Chordata</taxon>
        <taxon>Craniata</taxon>
        <taxon>Vertebrata</taxon>
        <taxon>Euteleostomi</taxon>
        <taxon>Lepidosauria</taxon>
        <taxon>Squamata</taxon>
        <taxon>Bifurcata</taxon>
        <taxon>Unidentata</taxon>
        <taxon>Episquamata</taxon>
        <taxon>Toxicofera</taxon>
        <taxon>Iguania</taxon>
        <taxon>Phrynosomatidae</taxon>
        <taxon>Phrynosomatinae</taxon>
        <taxon>Phrynosoma</taxon>
    </lineage>
</organism>
<keyword evidence="12" id="KW-1185">Reference proteome</keyword>
<dbReference type="Pfam" id="PF07654">
    <property type="entry name" value="C1-set"/>
    <property type="match status" value="1"/>
</dbReference>
<name>A0ABQ7TMV6_PHRPL</name>
<comment type="subcellular location">
    <subcellularLocation>
        <location evidence="1">Membrane</location>
        <topology evidence="1">Single-pass type I membrane protein</topology>
    </subcellularLocation>
</comment>
<dbReference type="PANTHER" id="PTHR16675:SF242">
    <property type="entry name" value="MAJOR HISTOCOMPATIBILITY COMPLEX CLASS I-RELATED GENE PROTEIN"/>
    <property type="match status" value="1"/>
</dbReference>
<dbReference type="Gene3D" id="2.60.40.10">
    <property type="entry name" value="Immunoglobulins"/>
    <property type="match status" value="1"/>
</dbReference>